<feature type="transmembrane region" description="Helical" evidence="1">
    <location>
        <begin position="6"/>
        <end position="27"/>
    </location>
</feature>
<feature type="transmembrane region" description="Helical" evidence="1">
    <location>
        <begin position="383"/>
        <end position="399"/>
    </location>
</feature>
<feature type="transmembrane region" description="Helical" evidence="1">
    <location>
        <begin position="216"/>
        <end position="241"/>
    </location>
</feature>
<sequence>MPKQKLLISSFIILIIAFLLSLIFILRDLIPREIIAFGSLFLFFIGIVTLFTRYIDKPVPMSIGIILIFGFVFRSIYSFNLYNTITSPFPDSFKYLENLETLLIMGNPSFTSVESIVGTSQFFYYFIMYYTYSIFNTNYALYIVNILFFSVSMLFLYQVILKDFGKKIAYWTTVASIFSMTFFTFTSTILKDSTVLLLAMSIAFIYKTCSKKYYIFLILLLPLLFTTRIYAGASMLLAILVDILLNKTKGLNILFRMIPIIGIILVLLLAFNYTFLQSYLDLGADFLTSNSILEGIIGIPLAFINLTFTPVPWGVFTNQHSAYSLIQIDTFFTLLFSFSLILFVVKVLKNEELRRKIHFYILPILVHAYVLGTAYGGGVRQKIAVYSFIILLYVIGLLYKKSSNKSLHPIKQTDQ</sequence>
<name>A0A1H6UN41_9BACL</name>
<dbReference type="STRING" id="426757.SAMN04488127_0795"/>
<feature type="transmembrane region" description="Helical" evidence="1">
    <location>
        <begin position="253"/>
        <end position="275"/>
    </location>
</feature>
<dbReference type="RefSeq" id="WP_092050130.1">
    <property type="nucleotide sequence ID" value="NZ_FNZF01000001.1"/>
</dbReference>
<keyword evidence="1" id="KW-0472">Membrane</keyword>
<evidence type="ECO:0000313" key="3">
    <source>
        <dbReference type="Proteomes" id="UP000199200"/>
    </source>
</evidence>
<feature type="transmembrane region" description="Helical" evidence="1">
    <location>
        <begin position="296"/>
        <end position="316"/>
    </location>
</feature>
<keyword evidence="2" id="KW-0808">Transferase</keyword>
<feature type="transmembrane region" description="Helical" evidence="1">
    <location>
        <begin position="322"/>
        <end position="345"/>
    </location>
</feature>
<dbReference type="EMBL" id="FNZF01000001">
    <property type="protein sequence ID" value="SEI92104.1"/>
    <property type="molecule type" value="Genomic_DNA"/>
</dbReference>
<dbReference type="AlphaFoldDB" id="A0A1H6UN41"/>
<dbReference type="GO" id="GO:0016757">
    <property type="term" value="F:glycosyltransferase activity"/>
    <property type="evidence" value="ECO:0007669"/>
    <property type="project" value="UniProtKB-KW"/>
</dbReference>
<feature type="transmembrane region" description="Helical" evidence="1">
    <location>
        <begin position="139"/>
        <end position="161"/>
    </location>
</feature>
<gene>
    <name evidence="2" type="ORF">SAMN04488127_0795</name>
</gene>
<organism evidence="2 3">
    <name type="scientific">Bhargavaea ginsengi</name>
    <dbReference type="NCBI Taxonomy" id="426757"/>
    <lineage>
        <taxon>Bacteria</taxon>
        <taxon>Bacillati</taxon>
        <taxon>Bacillota</taxon>
        <taxon>Bacilli</taxon>
        <taxon>Bacillales</taxon>
        <taxon>Caryophanaceae</taxon>
        <taxon>Bhargavaea</taxon>
    </lineage>
</organism>
<feature type="transmembrane region" description="Helical" evidence="1">
    <location>
        <begin position="168"/>
        <end position="187"/>
    </location>
</feature>
<feature type="transmembrane region" description="Helical" evidence="1">
    <location>
        <begin position="357"/>
        <end position="377"/>
    </location>
</feature>
<accession>A0A1H6UN41</accession>
<feature type="transmembrane region" description="Helical" evidence="1">
    <location>
        <begin position="34"/>
        <end position="55"/>
    </location>
</feature>
<keyword evidence="1" id="KW-0812">Transmembrane</keyword>
<evidence type="ECO:0000313" key="2">
    <source>
        <dbReference type="EMBL" id="SEI92104.1"/>
    </source>
</evidence>
<evidence type="ECO:0000256" key="1">
    <source>
        <dbReference type="SAM" id="Phobius"/>
    </source>
</evidence>
<feature type="transmembrane region" description="Helical" evidence="1">
    <location>
        <begin position="102"/>
        <end position="127"/>
    </location>
</feature>
<proteinExistence type="predicted"/>
<keyword evidence="2" id="KW-0328">Glycosyltransferase</keyword>
<reference evidence="3" key="1">
    <citation type="submission" date="2016-10" db="EMBL/GenBank/DDBJ databases">
        <authorList>
            <person name="Varghese N."/>
            <person name="Submissions S."/>
        </authorList>
    </citation>
    <scope>NUCLEOTIDE SEQUENCE [LARGE SCALE GENOMIC DNA]</scope>
    <source>
        <strain evidence="3">CGMCC 1.6763</strain>
    </source>
</reference>
<protein>
    <submittedName>
        <fullName evidence="2">Dolichyl-phosphate-mannose-protein mannosyltransferase</fullName>
    </submittedName>
</protein>
<feature type="transmembrane region" description="Helical" evidence="1">
    <location>
        <begin position="61"/>
        <end position="82"/>
    </location>
</feature>
<dbReference type="Proteomes" id="UP000199200">
    <property type="component" value="Unassembled WGS sequence"/>
</dbReference>
<keyword evidence="3" id="KW-1185">Reference proteome</keyword>
<keyword evidence="1" id="KW-1133">Transmembrane helix</keyword>